<dbReference type="EMBL" id="AUZJ01000005">
    <property type="protein sequence ID" value="ERF61781.1"/>
    <property type="molecule type" value="Genomic_DNA"/>
</dbReference>
<reference evidence="3 4" key="1">
    <citation type="submission" date="2013-08" db="EMBL/GenBank/DDBJ databases">
        <authorList>
            <person name="Durkin A.S."/>
            <person name="Haft D.R."/>
            <person name="McCorrison J."/>
            <person name="Torralba M."/>
            <person name="Gillis M."/>
            <person name="Haft D.H."/>
            <person name="Methe B."/>
            <person name="Sutton G."/>
            <person name="Nelson K.E."/>
        </authorList>
    </citation>
    <scope>NUCLEOTIDE SEQUENCE [LARGE SCALE GENOMIC DNA]</scope>
    <source>
        <strain evidence="2 4">ATCC 35536</strain>
        <strain evidence="1 3">VPI DR56BR1116</strain>
    </source>
</reference>
<evidence type="ECO:0000313" key="3">
    <source>
        <dbReference type="Proteomes" id="UP000016412"/>
    </source>
</evidence>
<dbReference type="InterPro" id="IPR010183">
    <property type="entry name" value="Phage_lambda_Bet"/>
</dbReference>
<dbReference type="InterPro" id="IPR018330">
    <property type="entry name" value="RecT_fam"/>
</dbReference>
<gene>
    <name evidence="1" type="primary">bet</name>
    <name evidence="2" type="ORF">HMPREF0860_1568</name>
    <name evidence="1" type="ORF">HMPREF1325_1303</name>
</gene>
<organism evidence="1 3">
    <name type="scientific">Treponema socranskii subsp. socranskii VPI DR56BR1116 = ATCC 35536</name>
    <dbReference type="NCBI Taxonomy" id="1125725"/>
    <lineage>
        <taxon>Bacteria</taxon>
        <taxon>Pseudomonadati</taxon>
        <taxon>Spirochaetota</taxon>
        <taxon>Spirochaetia</taxon>
        <taxon>Spirochaetales</taxon>
        <taxon>Treponemataceae</taxon>
        <taxon>Treponema</taxon>
    </lineage>
</organism>
<evidence type="ECO:0000313" key="2">
    <source>
        <dbReference type="EMBL" id="ERK05121.1"/>
    </source>
</evidence>
<name>U1FQL0_TRESO</name>
<dbReference type="GO" id="GO:0003677">
    <property type="term" value="F:DNA binding"/>
    <property type="evidence" value="ECO:0007669"/>
    <property type="project" value="InterPro"/>
</dbReference>
<accession>U1FQL0</accession>
<proteinExistence type="predicted"/>
<dbReference type="EMBL" id="AVQI01000002">
    <property type="protein sequence ID" value="ERK05121.1"/>
    <property type="molecule type" value="Genomic_DNA"/>
</dbReference>
<dbReference type="GO" id="GO:0006310">
    <property type="term" value="P:DNA recombination"/>
    <property type="evidence" value="ECO:0007669"/>
    <property type="project" value="InterPro"/>
</dbReference>
<dbReference type="eggNOG" id="COG3723">
    <property type="taxonomic scope" value="Bacteria"/>
</dbReference>
<dbReference type="OrthoDB" id="320854at2"/>
<comment type="caution">
    <text evidence="1">The sequence shown here is derived from an EMBL/GenBank/DDBJ whole genome shotgun (WGS) entry which is preliminary data.</text>
</comment>
<sequence>MNEIIKKEATEIITPVDEKTIMEYLDTTGLTKSLLPKEKAMFVNMARLYGLNPFKREIYCTVYGEGQYRQCSIVTGYEVYLKRAERIGKLDGWQAQITGSLQDGTLAATVTIWRKDWTHPFTHTAFYTECVQTSKKTGEPNAIWRKMPSFMVRKVAIAQAFRLCFSDEFGGMPYTNDEMGVDAPKERDITHEATATIADEAEAPSAEVKNEPKPADVVQQLETLLMKYESQLSGKPYELAEEALRTGSDAEVIAMYERVVSYLKRKGIQVGK</sequence>
<dbReference type="RefSeq" id="WP_021329327.1">
    <property type="nucleotide sequence ID" value="NZ_AUZJ01000005.1"/>
</dbReference>
<protein>
    <submittedName>
        <fullName evidence="1">Phage recombination protein Bet</fullName>
    </submittedName>
</protein>
<dbReference type="PATRIC" id="fig|1125725.3.peg.186"/>
<dbReference type="STRING" id="1125725.HMPREF1325_1303"/>
<evidence type="ECO:0000313" key="4">
    <source>
        <dbReference type="Proteomes" id="UP000016646"/>
    </source>
</evidence>
<dbReference type="Pfam" id="PF03837">
    <property type="entry name" value="RecT"/>
    <property type="match status" value="1"/>
</dbReference>
<keyword evidence="4" id="KW-1185">Reference proteome</keyword>
<dbReference type="NCBIfam" id="TIGR01913">
    <property type="entry name" value="bet_lambda"/>
    <property type="match status" value="1"/>
</dbReference>
<dbReference type="AlphaFoldDB" id="U1FQL0"/>
<dbReference type="Proteomes" id="UP000016646">
    <property type="component" value="Unassembled WGS sequence"/>
</dbReference>
<evidence type="ECO:0000313" key="1">
    <source>
        <dbReference type="EMBL" id="ERF61781.1"/>
    </source>
</evidence>
<dbReference type="Proteomes" id="UP000016412">
    <property type="component" value="Unassembled WGS sequence"/>
</dbReference>